<organism evidence="1 2">
    <name type="scientific">Vaccinium darrowii</name>
    <dbReference type="NCBI Taxonomy" id="229202"/>
    <lineage>
        <taxon>Eukaryota</taxon>
        <taxon>Viridiplantae</taxon>
        <taxon>Streptophyta</taxon>
        <taxon>Embryophyta</taxon>
        <taxon>Tracheophyta</taxon>
        <taxon>Spermatophyta</taxon>
        <taxon>Magnoliopsida</taxon>
        <taxon>eudicotyledons</taxon>
        <taxon>Gunneridae</taxon>
        <taxon>Pentapetalae</taxon>
        <taxon>asterids</taxon>
        <taxon>Ericales</taxon>
        <taxon>Ericaceae</taxon>
        <taxon>Vaccinioideae</taxon>
        <taxon>Vaccinieae</taxon>
        <taxon>Vaccinium</taxon>
    </lineage>
</organism>
<protein>
    <submittedName>
        <fullName evidence="1">Uncharacterized protein</fullName>
    </submittedName>
</protein>
<proteinExistence type="predicted"/>
<evidence type="ECO:0000313" key="2">
    <source>
        <dbReference type="Proteomes" id="UP000828048"/>
    </source>
</evidence>
<reference evidence="1 2" key="1">
    <citation type="journal article" date="2021" name="Hortic Res">
        <title>High-quality reference genome and annotation aids understanding of berry development for evergreen blueberry (Vaccinium darrowii).</title>
        <authorList>
            <person name="Yu J."/>
            <person name="Hulse-Kemp A.M."/>
            <person name="Babiker E."/>
            <person name="Staton M."/>
        </authorList>
    </citation>
    <scope>NUCLEOTIDE SEQUENCE [LARGE SCALE GENOMIC DNA]</scope>
    <source>
        <strain evidence="2">cv. NJ 8807/NJ 8810</strain>
        <tissue evidence="1">Young leaf</tissue>
    </source>
</reference>
<accession>A0ACB7XMH1</accession>
<gene>
    <name evidence="1" type="ORF">Vadar_001884</name>
</gene>
<sequence length="105" mass="12445">MQWEAQHWWKLIETTHNTIAMTFEGFEKIFLDKYFPTPVKQAMVQEFMTLKKGNLSVTQYVVRFVELSRHAKTIMPTDDDKARKFEWGLGDTRRSVMAQSFSTYS</sequence>
<dbReference type="Proteomes" id="UP000828048">
    <property type="component" value="Chromosome 1"/>
</dbReference>
<keyword evidence="2" id="KW-1185">Reference proteome</keyword>
<name>A0ACB7XMH1_9ERIC</name>
<evidence type="ECO:0000313" key="1">
    <source>
        <dbReference type="EMBL" id="KAH7842136.1"/>
    </source>
</evidence>
<comment type="caution">
    <text evidence="1">The sequence shown here is derived from an EMBL/GenBank/DDBJ whole genome shotgun (WGS) entry which is preliminary data.</text>
</comment>
<dbReference type="EMBL" id="CM037151">
    <property type="protein sequence ID" value="KAH7842136.1"/>
    <property type="molecule type" value="Genomic_DNA"/>
</dbReference>